<dbReference type="EMBL" id="NJES01000585">
    <property type="protein sequence ID" value="PHH70796.1"/>
    <property type="molecule type" value="Genomic_DNA"/>
</dbReference>
<evidence type="ECO:0000313" key="2">
    <source>
        <dbReference type="Proteomes" id="UP000226431"/>
    </source>
</evidence>
<organism evidence="1 2">
    <name type="scientific">Ophiocordyceps camponoti-rufipedis</name>
    <dbReference type="NCBI Taxonomy" id="2004952"/>
    <lineage>
        <taxon>Eukaryota</taxon>
        <taxon>Fungi</taxon>
        <taxon>Dikarya</taxon>
        <taxon>Ascomycota</taxon>
        <taxon>Pezizomycotina</taxon>
        <taxon>Sordariomycetes</taxon>
        <taxon>Hypocreomycetidae</taxon>
        <taxon>Hypocreales</taxon>
        <taxon>Ophiocordycipitaceae</taxon>
        <taxon>Ophiocordyceps</taxon>
    </lineage>
</organism>
<reference evidence="1 2" key="1">
    <citation type="submission" date="2017-06" db="EMBL/GenBank/DDBJ databases">
        <title>Ant-infecting Ophiocordyceps genomes reveal a high diversity of potential behavioral manipulation genes and a possible major role for enterotoxins.</title>
        <authorList>
            <person name="De Bekker C."/>
            <person name="Evans H.C."/>
            <person name="Brachmann A."/>
            <person name="Hughes D.P."/>
        </authorList>
    </citation>
    <scope>NUCLEOTIDE SEQUENCE [LARGE SCALE GENOMIC DNA]</scope>
    <source>
        <strain evidence="1 2">Map16</strain>
    </source>
</reference>
<evidence type="ECO:0000313" key="1">
    <source>
        <dbReference type="EMBL" id="PHH70796.1"/>
    </source>
</evidence>
<dbReference type="Proteomes" id="UP000226431">
    <property type="component" value="Unassembled WGS sequence"/>
</dbReference>
<accession>A0A2C5YSU6</accession>
<sequence length="303" mass="33803">MKLLIESTSTALGSAGWAAAAAVAAPGVGAILLEMILVTDRSWNVGETLGFYAARALATPTGSNMLLCLAFGKSLDCLVKPFKARKRDMEDKKKELEKLVAKFVEDLVERVDRTIGELADEVVVVVDFTEKGDISALRTERLNRTQGGDNKPFRTLRIDLDSKGKPEKATPEIWNTHQFVAFDKKPSRKDGEYSETIDCRHPGTNKSALADVSLGNVACGDDYSNWAWDEGKSWLVNCVYEPEPVCRRYNPHSLPRAERRKVQRSGICEIKPLDVDLYQLHRWVKVLKRAPGICDKVVDPDQR</sequence>
<protein>
    <submittedName>
        <fullName evidence="1">Uncharacterized protein</fullName>
    </submittedName>
</protein>
<keyword evidence="2" id="KW-1185">Reference proteome</keyword>
<gene>
    <name evidence="1" type="ORF">CDD80_5722</name>
</gene>
<name>A0A2C5YSU6_9HYPO</name>
<proteinExistence type="predicted"/>
<comment type="caution">
    <text evidence="1">The sequence shown here is derived from an EMBL/GenBank/DDBJ whole genome shotgun (WGS) entry which is preliminary data.</text>
</comment>
<dbReference type="AlphaFoldDB" id="A0A2C5YSU6"/>